<evidence type="ECO:0000313" key="3">
    <source>
        <dbReference type="Proteomes" id="UP000027195"/>
    </source>
</evidence>
<reference evidence="3" key="1">
    <citation type="journal article" date="2014" name="Proc. Natl. Acad. Sci. U.S.A.">
        <title>Extensive sampling of basidiomycete genomes demonstrates inadequacy of the white-rot/brown-rot paradigm for wood decay fungi.</title>
        <authorList>
            <person name="Riley R."/>
            <person name="Salamov A.A."/>
            <person name="Brown D.W."/>
            <person name="Nagy L.G."/>
            <person name="Floudas D."/>
            <person name="Held B.W."/>
            <person name="Levasseur A."/>
            <person name="Lombard V."/>
            <person name="Morin E."/>
            <person name="Otillar R."/>
            <person name="Lindquist E.A."/>
            <person name="Sun H."/>
            <person name="LaButti K.M."/>
            <person name="Schmutz J."/>
            <person name="Jabbour D."/>
            <person name="Luo H."/>
            <person name="Baker S.E."/>
            <person name="Pisabarro A.G."/>
            <person name="Walton J.D."/>
            <person name="Blanchette R.A."/>
            <person name="Henrissat B."/>
            <person name="Martin F."/>
            <person name="Cullen D."/>
            <person name="Hibbett D.S."/>
            <person name="Grigoriev I.V."/>
        </authorList>
    </citation>
    <scope>NUCLEOTIDE SEQUENCE [LARGE SCALE GENOMIC DNA]</scope>
    <source>
        <strain evidence="3">FD-172 SS1</strain>
    </source>
</reference>
<dbReference type="PROSITE" id="PS50011">
    <property type="entry name" value="PROTEIN_KINASE_DOM"/>
    <property type="match status" value="1"/>
</dbReference>
<evidence type="ECO:0000313" key="2">
    <source>
        <dbReference type="EMBL" id="KDQ15332.1"/>
    </source>
</evidence>
<keyword evidence="3" id="KW-1185">Reference proteome</keyword>
<dbReference type="SUPFAM" id="SSF56112">
    <property type="entry name" value="Protein kinase-like (PK-like)"/>
    <property type="match status" value="1"/>
</dbReference>
<dbReference type="PROSITE" id="PS00109">
    <property type="entry name" value="PROTEIN_KINASE_TYR"/>
    <property type="match status" value="1"/>
</dbReference>
<evidence type="ECO:0000259" key="1">
    <source>
        <dbReference type="PROSITE" id="PS50011"/>
    </source>
</evidence>
<dbReference type="STRING" id="930990.A0A067MU34"/>
<dbReference type="GO" id="GO:0004672">
    <property type="term" value="F:protein kinase activity"/>
    <property type="evidence" value="ECO:0007669"/>
    <property type="project" value="InterPro"/>
</dbReference>
<dbReference type="PANTHER" id="PTHR38248:SF2">
    <property type="entry name" value="FUNK1 11"/>
    <property type="match status" value="1"/>
</dbReference>
<gene>
    <name evidence="2" type="ORF">BOTBODRAFT_298492</name>
</gene>
<dbReference type="Gene3D" id="1.10.510.10">
    <property type="entry name" value="Transferase(Phosphotransferase) domain 1"/>
    <property type="match status" value="1"/>
</dbReference>
<dbReference type="InParanoid" id="A0A067MU34"/>
<name>A0A067MU34_BOTB1</name>
<feature type="domain" description="Protein kinase" evidence="1">
    <location>
        <begin position="14"/>
        <end position="319"/>
    </location>
</feature>
<dbReference type="InterPro" id="IPR008266">
    <property type="entry name" value="Tyr_kinase_AS"/>
</dbReference>
<dbReference type="InterPro" id="IPR040976">
    <property type="entry name" value="Pkinase_fungal"/>
</dbReference>
<accession>A0A067MU34</accession>
<dbReference type="InterPro" id="IPR000719">
    <property type="entry name" value="Prot_kinase_dom"/>
</dbReference>
<protein>
    <recommendedName>
        <fullName evidence="1">Protein kinase domain-containing protein</fullName>
    </recommendedName>
</protein>
<dbReference type="OrthoDB" id="5569250at2759"/>
<organism evidence="2 3">
    <name type="scientific">Botryobasidium botryosum (strain FD-172 SS1)</name>
    <dbReference type="NCBI Taxonomy" id="930990"/>
    <lineage>
        <taxon>Eukaryota</taxon>
        <taxon>Fungi</taxon>
        <taxon>Dikarya</taxon>
        <taxon>Basidiomycota</taxon>
        <taxon>Agaricomycotina</taxon>
        <taxon>Agaricomycetes</taxon>
        <taxon>Cantharellales</taxon>
        <taxon>Botryobasidiaceae</taxon>
        <taxon>Botryobasidium</taxon>
    </lineage>
</organism>
<dbReference type="EMBL" id="KL198033">
    <property type="protein sequence ID" value="KDQ15332.1"/>
    <property type="molecule type" value="Genomic_DNA"/>
</dbReference>
<dbReference type="InterPro" id="IPR011009">
    <property type="entry name" value="Kinase-like_dom_sf"/>
</dbReference>
<dbReference type="Pfam" id="PF17667">
    <property type="entry name" value="Pkinase_fungal"/>
    <property type="match status" value="1"/>
</dbReference>
<dbReference type="HOGENOM" id="CLU_055463_0_0_1"/>
<proteinExistence type="predicted"/>
<dbReference type="AlphaFoldDB" id="A0A067MU34"/>
<dbReference type="Proteomes" id="UP000027195">
    <property type="component" value="Unassembled WGS sequence"/>
</dbReference>
<dbReference type="PANTHER" id="PTHR38248">
    <property type="entry name" value="FUNK1 6"/>
    <property type="match status" value="1"/>
</dbReference>
<sequence length="319" mass="36205">MDDNTVLTIIRTMYVQWCPFGRGTAVYEVEATDGRRIALKISRPYASRPHEYVLLEKARQALGDGVPIVYGHGAGELVSTGPRQILAPNSIKPEEDRRLHMILMEVLHPLHELTGAQYLGAWIEIVNDLELLRGHEMLHRDISSANLMYRKKESKIRGVLGDFDLSSDLETKPTYSPHLLHRTGTTPFLAREMFVKHDYVPHLLRHDIESAIYVLIWDAVCRASSKNGGPNNAVLLLWLDPNTSSVAKGSLMDYLAGDDIPLAELEPIRRPLRQVIRMLGKGYIDVDWLFDNLGKTRTELNKEESQTWESMCGHWATDE</sequence>
<dbReference type="GO" id="GO:0005524">
    <property type="term" value="F:ATP binding"/>
    <property type="evidence" value="ECO:0007669"/>
    <property type="project" value="InterPro"/>
</dbReference>